<dbReference type="Pfam" id="PF00535">
    <property type="entry name" value="Glycos_transf_2"/>
    <property type="match status" value="1"/>
</dbReference>
<evidence type="ECO:0000313" key="4">
    <source>
        <dbReference type="Proteomes" id="UP000247476"/>
    </source>
</evidence>
<comment type="caution">
    <text evidence="3">The sequence shown here is derived from an EMBL/GenBank/DDBJ whole genome shotgun (WGS) entry which is preliminary data.</text>
</comment>
<organism evidence="3 4">
    <name type="scientific">Paenibacillus flagellatus</name>
    <dbReference type="NCBI Taxonomy" id="2211139"/>
    <lineage>
        <taxon>Bacteria</taxon>
        <taxon>Bacillati</taxon>
        <taxon>Bacillota</taxon>
        <taxon>Bacilli</taxon>
        <taxon>Bacillales</taxon>
        <taxon>Paenibacillaceae</taxon>
        <taxon>Paenibacillus</taxon>
    </lineage>
</organism>
<dbReference type="PANTHER" id="PTHR48090">
    <property type="entry name" value="UNDECAPRENYL-PHOSPHATE 4-DEOXY-4-FORMAMIDO-L-ARABINOSE TRANSFERASE-RELATED"/>
    <property type="match status" value="1"/>
</dbReference>
<dbReference type="Gene3D" id="3.90.550.10">
    <property type="entry name" value="Spore Coat Polysaccharide Biosynthesis Protein SpsA, Chain A"/>
    <property type="match status" value="1"/>
</dbReference>
<dbReference type="PANTHER" id="PTHR48090:SF7">
    <property type="entry name" value="RFBJ PROTEIN"/>
    <property type="match status" value="1"/>
</dbReference>
<name>A0A2V5K1X4_9BACL</name>
<dbReference type="OrthoDB" id="9810303at2"/>
<dbReference type="EMBL" id="QJVJ01000008">
    <property type="protein sequence ID" value="PYI53188.1"/>
    <property type="molecule type" value="Genomic_DNA"/>
</dbReference>
<protein>
    <submittedName>
        <fullName evidence="3">Glycosyltransferase family 2 protein</fullName>
    </submittedName>
</protein>
<dbReference type="Proteomes" id="UP000247476">
    <property type="component" value="Unassembled WGS sequence"/>
</dbReference>
<reference evidence="3 4" key="1">
    <citation type="submission" date="2018-05" db="EMBL/GenBank/DDBJ databases">
        <title>Paenibacillus flagellatus sp. nov., isolated from selenium mineral soil.</title>
        <authorList>
            <person name="Dai X."/>
        </authorList>
    </citation>
    <scope>NUCLEOTIDE SEQUENCE [LARGE SCALE GENOMIC DNA]</scope>
    <source>
        <strain evidence="3 4">DXL2</strain>
    </source>
</reference>
<dbReference type="InterPro" id="IPR001173">
    <property type="entry name" value="Glyco_trans_2-like"/>
</dbReference>
<dbReference type="InterPro" id="IPR029044">
    <property type="entry name" value="Nucleotide-diphossugar_trans"/>
</dbReference>
<dbReference type="AlphaFoldDB" id="A0A2V5K1X4"/>
<dbReference type="InterPro" id="IPR050256">
    <property type="entry name" value="Glycosyltransferase_2"/>
</dbReference>
<keyword evidence="4" id="KW-1185">Reference proteome</keyword>
<dbReference type="GO" id="GO:0016740">
    <property type="term" value="F:transferase activity"/>
    <property type="evidence" value="ECO:0007669"/>
    <property type="project" value="UniProtKB-KW"/>
</dbReference>
<accession>A0A2V5K1X4</accession>
<proteinExistence type="predicted"/>
<evidence type="ECO:0000259" key="2">
    <source>
        <dbReference type="Pfam" id="PF00535"/>
    </source>
</evidence>
<dbReference type="SUPFAM" id="SSF53448">
    <property type="entry name" value="Nucleotide-diphospho-sugar transferases"/>
    <property type="match status" value="1"/>
</dbReference>
<feature type="domain" description="Glycosyltransferase 2-like" evidence="2">
    <location>
        <begin position="9"/>
        <end position="177"/>
    </location>
</feature>
<evidence type="ECO:0000256" key="1">
    <source>
        <dbReference type="SAM" id="MobiDB-lite"/>
    </source>
</evidence>
<feature type="region of interest" description="Disordered" evidence="1">
    <location>
        <begin position="252"/>
        <end position="271"/>
    </location>
</feature>
<dbReference type="CDD" id="cd04179">
    <property type="entry name" value="DPM_DPG-synthase_like"/>
    <property type="match status" value="1"/>
</dbReference>
<keyword evidence="3" id="KW-0808">Transferase</keyword>
<sequence>MNRRPAIVIGLPVYNEEAALPKLLDRLEALRDKLGEPPRVVFVDDGSTDRTAAIVERFSATYPCAVRIAHPTNRGLGAAMQTMLAYVVRHYGDADVLVTLDADNTHNPALIPAMVDKLRDERLELVIASRFAPGGRELGLSLRRKLYSRGARLFFKLLFPIPRITDYSSGFRAYSVALLRRAYREYDGALVTTGGFACTAEIAARLAKIGVKAGECPLVLEYHLKEGRSKMNVRRTVAGYFRLLRAVKAPSAPAETERPAGLLERQGESGA</sequence>
<evidence type="ECO:0000313" key="3">
    <source>
        <dbReference type="EMBL" id="PYI53188.1"/>
    </source>
</evidence>
<gene>
    <name evidence="3" type="ORF">DLM86_19080</name>
</gene>